<evidence type="ECO:0000259" key="2">
    <source>
        <dbReference type="Pfam" id="PF13699"/>
    </source>
</evidence>
<evidence type="ECO:0000313" key="4">
    <source>
        <dbReference type="Proteomes" id="UP001600165"/>
    </source>
</evidence>
<dbReference type="Proteomes" id="UP001600165">
    <property type="component" value="Unassembled WGS sequence"/>
</dbReference>
<keyword evidence="4" id="KW-1185">Reference proteome</keyword>
<organism evidence="3 4">
    <name type="scientific">Almyronema epifaneia S1</name>
    <dbReference type="NCBI Taxonomy" id="2991925"/>
    <lineage>
        <taxon>Bacteria</taxon>
        <taxon>Bacillati</taxon>
        <taxon>Cyanobacteriota</taxon>
        <taxon>Cyanophyceae</taxon>
        <taxon>Nodosilineales</taxon>
        <taxon>Nodosilineaceae</taxon>
        <taxon>Almyronema</taxon>
        <taxon>Almyronema epifaneia</taxon>
    </lineage>
</organism>
<evidence type="ECO:0000256" key="1">
    <source>
        <dbReference type="SAM" id="MobiDB-lite"/>
    </source>
</evidence>
<dbReference type="Pfam" id="PF13699">
    <property type="entry name" value="eCIS_core"/>
    <property type="match status" value="1"/>
</dbReference>
<name>A0ABW6IH11_9CYAN</name>
<feature type="region of interest" description="Disordered" evidence="1">
    <location>
        <begin position="133"/>
        <end position="152"/>
    </location>
</feature>
<dbReference type="EMBL" id="JBHZOL010000075">
    <property type="protein sequence ID" value="MFE4106957.1"/>
    <property type="molecule type" value="Genomic_DNA"/>
</dbReference>
<accession>A0ABW6IH11</accession>
<gene>
    <name evidence="3" type="ORF">ACFVKH_11750</name>
</gene>
<protein>
    <submittedName>
        <fullName evidence="3">DUF4157 domain-containing protein</fullName>
    </submittedName>
</protein>
<comment type="caution">
    <text evidence="3">The sequence shown here is derived from an EMBL/GenBank/DDBJ whole genome shotgun (WGS) entry which is preliminary data.</text>
</comment>
<reference evidence="3 4" key="1">
    <citation type="submission" date="2024-10" db="EMBL/GenBank/DDBJ databases">
        <authorList>
            <person name="Ratan Roy A."/>
            <person name="Morales Sandoval P.H."/>
            <person name="De Los Santos Villalobos S."/>
            <person name="Chakraborty S."/>
            <person name="Mukherjee J."/>
        </authorList>
    </citation>
    <scope>NUCLEOTIDE SEQUENCE [LARGE SCALE GENOMIC DNA]</scope>
    <source>
        <strain evidence="3 4">S1</strain>
    </source>
</reference>
<dbReference type="InterPro" id="IPR025295">
    <property type="entry name" value="eCIS_core_dom"/>
</dbReference>
<feature type="domain" description="eCIS core" evidence="2">
    <location>
        <begin position="59"/>
        <end position="135"/>
    </location>
</feature>
<dbReference type="RefSeq" id="WP_377965211.1">
    <property type="nucleotide sequence ID" value="NZ_JBHZOL010000075.1"/>
</dbReference>
<sequence>MRSKAPPITAPPTLTLPTAPLQRRCACATAAKSGANCRHPPAAAIPPIVHEVLRSPGQPLPPRDRLEMSTRLGTDLHQVRLHTDTKAQQSALAVNALAYTVGSHIVFAPGQYSTSAASQQLLAHELVHVLQQGQQNRPPQSVAHLSSAGDRYEQEADRIGQRWQTSPPTLTPSHQPLLMRRLRVDRPSQPIPTPDAAGRQPTNAETVETYLRTLSAGGNPRVDRTSGEVSLDTGFCPGALGGLIQGARAGYELGNTIGSVGGRVPLLGPIVGAIGGFFGAIGGFFAGLFGAQSPSPAAASSTPTGSTCLCDFVGFSNTWTIEINDEQRPVQGHQRVIVPSPNSRRVWGSATVGGALEENPPWLILGHELCGHAWLDERDQAEGDLENQAPGIERETTTGATSIIPLGRFNPESGALETVVERPQAGQYLRHSRTVERENLIRQEHNLDPRGFRLRDPYCGESFWRERGADSSAPPHWQQSGQGEYRGFETYLEVCEALRRQLPENRDGRYRIDQRIP</sequence>
<evidence type="ECO:0000313" key="3">
    <source>
        <dbReference type="EMBL" id="MFE4106957.1"/>
    </source>
</evidence>
<proteinExistence type="predicted"/>